<reference evidence="1" key="1">
    <citation type="journal article" date="2021" name="Nat. Commun.">
        <title>Genetic determinants of endophytism in the Arabidopsis root mycobiome.</title>
        <authorList>
            <person name="Mesny F."/>
            <person name="Miyauchi S."/>
            <person name="Thiergart T."/>
            <person name="Pickel B."/>
            <person name="Atanasova L."/>
            <person name="Karlsson M."/>
            <person name="Huettel B."/>
            <person name="Barry K.W."/>
            <person name="Haridas S."/>
            <person name="Chen C."/>
            <person name="Bauer D."/>
            <person name="Andreopoulos W."/>
            <person name="Pangilinan J."/>
            <person name="LaButti K."/>
            <person name="Riley R."/>
            <person name="Lipzen A."/>
            <person name="Clum A."/>
            <person name="Drula E."/>
            <person name="Henrissat B."/>
            <person name="Kohler A."/>
            <person name="Grigoriev I.V."/>
            <person name="Martin F.M."/>
            <person name="Hacquard S."/>
        </authorList>
    </citation>
    <scope>NUCLEOTIDE SEQUENCE</scope>
    <source>
        <strain evidence="1">MPI-SDFR-AT-0117</strain>
    </source>
</reference>
<organism evidence="1 2">
    <name type="scientific">Plectosphaerella plurivora</name>
    <dbReference type="NCBI Taxonomy" id="936078"/>
    <lineage>
        <taxon>Eukaryota</taxon>
        <taxon>Fungi</taxon>
        <taxon>Dikarya</taxon>
        <taxon>Ascomycota</taxon>
        <taxon>Pezizomycotina</taxon>
        <taxon>Sordariomycetes</taxon>
        <taxon>Hypocreomycetidae</taxon>
        <taxon>Glomerellales</taxon>
        <taxon>Plectosphaerellaceae</taxon>
        <taxon>Plectosphaerella</taxon>
    </lineage>
</organism>
<dbReference type="AlphaFoldDB" id="A0A9P8VEM4"/>
<dbReference type="EMBL" id="JAGSXJ010000008">
    <property type="protein sequence ID" value="KAH6688871.1"/>
    <property type="molecule type" value="Genomic_DNA"/>
</dbReference>
<name>A0A9P8VEM4_9PEZI</name>
<evidence type="ECO:0000313" key="2">
    <source>
        <dbReference type="Proteomes" id="UP000770015"/>
    </source>
</evidence>
<sequence length="88" mass="10095">MLWWRRSSFAMIIGAMSQANPRRLMQQQGEPQRKRLSSRLLFYEYGCRTLEHTDTSRLCPSWGCGINPASPRTAILVCRIPQTPGTIL</sequence>
<comment type="caution">
    <text evidence="1">The sequence shown here is derived from an EMBL/GenBank/DDBJ whole genome shotgun (WGS) entry which is preliminary data.</text>
</comment>
<keyword evidence="2" id="KW-1185">Reference proteome</keyword>
<proteinExistence type="predicted"/>
<protein>
    <submittedName>
        <fullName evidence="1">Uncharacterized protein</fullName>
    </submittedName>
</protein>
<evidence type="ECO:0000313" key="1">
    <source>
        <dbReference type="EMBL" id="KAH6688871.1"/>
    </source>
</evidence>
<dbReference type="Proteomes" id="UP000770015">
    <property type="component" value="Unassembled WGS sequence"/>
</dbReference>
<gene>
    <name evidence="1" type="ORF">F5X68DRAFT_204477</name>
</gene>
<accession>A0A9P8VEM4</accession>